<dbReference type="STRING" id="860235.AOZ06_41275"/>
<dbReference type="InterPro" id="IPR050508">
    <property type="entry name" value="Methyltransf_Superfamily"/>
</dbReference>
<evidence type="ECO:0000313" key="2">
    <source>
        <dbReference type="EMBL" id="ALG12444.1"/>
    </source>
</evidence>
<dbReference type="Pfam" id="PF08241">
    <property type="entry name" value="Methyltransf_11"/>
    <property type="match status" value="1"/>
</dbReference>
<protein>
    <submittedName>
        <fullName evidence="2">SAM-dependent methyltransferase</fullName>
    </submittedName>
</protein>
<reference evidence="2 3" key="1">
    <citation type="submission" date="2015-07" db="EMBL/GenBank/DDBJ databases">
        <title>Genome sequencing of Kibdelosporangium phytohabitans.</title>
        <authorList>
            <person name="Qin S."/>
            <person name="Xing K."/>
        </authorList>
    </citation>
    <scope>NUCLEOTIDE SEQUENCE [LARGE SCALE GENOMIC DNA]</scope>
    <source>
        <strain evidence="2 3">KLBMP1111</strain>
    </source>
</reference>
<evidence type="ECO:0000259" key="1">
    <source>
        <dbReference type="Pfam" id="PF08241"/>
    </source>
</evidence>
<dbReference type="CDD" id="cd02440">
    <property type="entry name" value="AdoMet_MTases"/>
    <property type="match status" value="1"/>
</dbReference>
<keyword evidence="3" id="KW-1185">Reference proteome</keyword>
<dbReference type="OrthoDB" id="5566900at2"/>
<dbReference type="RefSeq" id="WP_054294338.1">
    <property type="nucleotide sequence ID" value="NZ_CP012752.1"/>
</dbReference>
<feature type="domain" description="Methyltransferase type 11" evidence="1">
    <location>
        <begin position="82"/>
        <end position="178"/>
    </location>
</feature>
<dbReference type="GO" id="GO:0032259">
    <property type="term" value="P:methylation"/>
    <property type="evidence" value="ECO:0007669"/>
    <property type="project" value="UniProtKB-KW"/>
</dbReference>
<keyword evidence="2" id="KW-0808">Transferase</keyword>
<dbReference type="PANTHER" id="PTHR42912:SF93">
    <property type="entry name" value="N6-ADENOSINE-METHYLTRANSFERASE TMT1A"/>
    <property type="match status" value="1"/>
</dbReference>
<dbReference type="EMBL" id="CP012752">
    <property type="protein sequence ID" value="ALG12444.1"/>
    <property type="molecule type" value="Genomic_DNA"/>
</dbReference>
<proteinExistence type="predicted"/>
<dbReference type="GO" id="GO:0008757">
    <property type="term" value="F:S-adenosylmethionine-dependent methyltransferase activity"/>
    <property type="evidence" value="ECO:0007669"/>
    <property type="project" value="InterPro"/>
</dbReference>
<dbReference type="InterPro" id="IPR029063">
    <property type="entry name" value="SAM-dependent_MTases_sf"/>
</dbReference>
<dbReference type="Gene3D" id="3.40.50.150">
    <property type="entry name" value="Vaccinia Virus protein VP39"/>
    <property type="match status" value="1"/>
</dbReference>
<dbReference type="Proteomes" id="UP000063699">
    <property type="component" value="Chromosome"/>
</dbReference>
<keyword evidence="2" id="KW-0489">Methyltransferase</keyword>
<dbReference type="InterPro" id="IPR013216">
    <property type="entry name" value="Methyltransf_11"/>
</dbReference>
<dbReference type="PANTHER" id="PTHR42912">
    <property type="entry name" value="METHYLTRANSFERASE"/>
    <property type="match status" value="1"/>
</dbReference>
<dbReference type="SUPFAM" id="SSF53335">
    <property type="entry name" value="S-adenosyl-L-methionine-dependent methyltransferases"/>
    <property type="match status" value="1"/>
</dbReference>
<organism evidence="2 3">
    <name type="scientific">Kibdelosporangium phytohabitans</name>
    <dbReference type="NCBI Taxonomy" id="860235"/>
    <lineage>
        <taxon>Bacteria</taxon>
        <taxon>Bacillati</taxon>
        <taxon>Actinomycetota</taxon>
        <taxon>Actinomycetes</taxon>
        <taxon>Pseudonocardiales</taxon>
        <taxon>Pseudonocardiaceae</taxon>
        <taxon>Kibdelosporangium</taxon>
    </lineage>
</organism>
<evidence type="ECO:0000313" key="3">
    <source>
        <dbReference type="Proteomes" id="UP000063699"/>
    </source>
</evidence>
<dbReference type="AlphaFoldDB" id="A0A0N9I3M7"/>
<gene>
    <name evidence="2" type="ORF">AOZ06_41275</name>
</gene>
<dbReference type="KEGG" id="kphy:AOZ06_41275"/>
<accession>A0A0N9I3M7</accession>
<sequence length="280" mass="30799">MDSEQDRYSGAQTTLGTVGPARRRVDASESVAANIAWWDADADDYMAEHGDFLGAADFLWCPEGLRERDVQLLGEVAGKDIVEVGCGSAPCARWLAGQGARVTALDLSAGMLRHAKHANDVTGITPTLIRANAEYLPFADGSFDIACSAFGAVPFVADVRTIFREVARVLRPRGRWVFAVTHPIRWIFPDDPGPAGLQVINSYFDRTPYVEVDADGRPTYVEHHRTLGDYVRALTGSGFVVDDVIEPEWPEGQTREWGQWSPLRGELFPGTVIFSCRRST</sequence>
<name>A0A0N9I3M7_9PSEU</name>